<dbReference type="GO" id="GO:0006261">
    <property type="term" value="P:DNA-templated DNA replication"/>
    <property type="evidence" value="ECO:0007669"/>
    <property type="project" value="TreeGrafter"/>
</dbReference>
<dbReference type="SUPFAM" id="SSF48019">
    <property type="entry name" value="post-AAA+ oligomerization domain-like"/>
    <property type="match status" value="1"/>
</dbReference>
<dbReference type="SUPFAM" id="SSF52540">
    <property type="entry name" value="P-loop containing nucleoside triphosphate hydrolases"/>
    <property type="match status" value="1"/>
</dbReference>
<protein>
    <submittedName>
        <fullName evidence="6">Uncharacterized protein</fullName>
    </submittedName>
</protein>
<dbReference type="Pfam" id="PF13173">
    <property type="entry name" value="AAA_14"/>
    <property type="match status" value="1"/>
</dbReference>
<dbReference type="EMBL" id="MN738774">
    <property type="protein sequence ID" value="QHS84190.1"/>
    <property type="molecule type" value="Genomic_DNA"/>
</dbReference>
<keyword evidence="3" id="KW-0067">ATP-binding</keyword>
<dbReference type="PANTHER" id="PTHR11669">
    <property type="entry name" value="REPLICATION FACTOR C / DNA POLYMERASE III GAMMA-TAU SUBUNIT"/>
    <property type="match status" value="1"/>
</dbReference>
<dbReference type="GO" id="GO:0006281">
    <property type="term" value="P:DNA repair"/>
    <property type="evidence" value="ECO:0007669"/>
    <property type="project" value="TreeGrafter"/>
</dbReference>
<dbReference type="InterPro" id="IPR013748">
    <property type="entry name" value="Rep_factorC_C"/>
</dbReference>
<proteinExistence type="predicted"/>
<evidence type="ECO:0000259" key="4">
    <source>
        <dbReference type="Pfam" id="PF08542"/>
    </source>
</evidence>
<dbReference type="GO" id="GO:0005524">
    <property type="term" value="F:ATP binding"/>
    <property type="evidence" value="ECO:0007669"/>
    <property type="project" value="UniProtKB-KW"/>
</dbReference>
<feature type="domain" description="AAA" evidence="5">
    <location>
        <begin position="37"/>
        <end position="148"/>
    </location>
</feature>
<evidence type="ECO:0000313" key="6">
    <source>
        <dbReference type="EMBL" id="QHS84190.1"/>
    </source>
</evidence>
<organism evidence="6">
    <name type="scientific">viral metagenome</name>
    <dbReference type="NCBI Taxonomy" id="1070528"/>
    <lineage>
        <taxon>unclassified sequences</taxon>
        <taxon>metagenomes</taxon>
        <taxon>organismal metagenomes</taxon>
    </lineage>
</organism>
<reference evidence="6" key="1">
    <citation type="journal article" date="2020" name="Nature">
        <title>Giant virus diversity and host interactions through global metagenomics.</title>
        <authorList>
            <person name="Schulz F."/>
            <person name="Roux S."/>
            <person name="Paez-Espino D."/>
            <person name="Jungbluth S."/>
            <person name="Walsh D.A."/>
            <person name="Denef V.J."/>
            <person name="McMahon K.D."/>
            <person name="Konstantinidis K.T."/>
            <person name="Eloe-Fadrosh E.A."/>
            <person name="Kyrpides N.C."/>
            <person name="Woyke T."/>
        </authorList>
    </citation>
    <scope>NUCLEOTIDE SEQUENCE</scope>
    <source>
        <strain evidence="6">GVMAG-S-ERX555965-48</strain>
    </source>
</reference>
<dbReference type="InterPro" id="IPR008921">
    <property type="entry name" value="DNA_pol3_clamp-load_cplx_C"/>
</dbReference>
<evidence type="ECO:0000259" key="5">
    <source>
        <dbReference type="Pfam" id="PF13173"/>
    </source>
</evidence>
<dbReference type="InterPro" id="IPR041682">
    <property type="entry name" value="AAA_14"/>
</dbReference>
<feature type="domain" description="Replication factor C C-terminal" evidence="4">
    <location>
        <begin position="230"/>
        <end position="289"/>
    </location>
</feature>
<dbReference type="AlphaFoldDB" id="A0A6C0AXW2"/>
<evidence type="ECO:0000256" key="2">
    <source>
        <dbReference type="ARBA" id="ARBA00022741"/>
    </source>
</evidence>
<dbReference type="InterPro" id="IPR027417">
    <property type="entry name" value="P-loop_NTPase"/>
</dbReference>
<sequence length="322" mass="38151">MDFISQKYKPTKLDDFLIKDDFVDIVKSFINIDNLNIIVVGGMTTGKTSLIDLIVKNYYNNTHNYKDNVLYINSLYDQGISQLRQDIRTFCQTYSMIPNKKKFIVLDDIDFIPIQNQQILRNFIDKYNNNVFFIMSCSNVNKVIESIQSKQYMIKINNFNYHSLLHVSKNIINKEKINITQDAIDFIIKISNNSIRVILNYLDKIKILNNTELVDLDYIKNICTNIKYSEFDKYLQYIQEDRIKDAIDILDYHYSNGYSVIDILDIFFEYIKLTNIIDENLKFNIIESIIKSIIIFNEIHEDDIELSFFTLDLYQIIKNKLL</sequence>
<evidence type="ECO:0000256" key="3">
    <source>
        <dbReference type="ARBA" id="ARBA00022840"/>
    </source>
</evidence>
<accession>A0A6C0AXW2</accession>
<name>A0A6C0AXW2_9ZZZZ</name>
<evidence type="ECO:0000256" key="1">
    <source>
        <dbReference type="ARBA" id="ARBA00022705"/>
    </source>
</evidence>
<dbReference type="GO" id="GO:0003689">
    <property type="term" value="F:DNA clamp loader activity"/>
    <property type="evidence" value="ECO:0007669"/>
    <property type="project" value="TreeGrafter"/>
</dbReference>
<dbReference type="Pfam" id="PF08542">
    <property type="entry name" value="Rep_fac_C"/>
    <property type="match status" value="1"/>
</dbReference>
<dbReference type="GO" id="GO:0005663">
    <property type="term" value="C:DNA replication factor C complex"/>
    <property type="evidence" value="ECO:0007669"/>
    <property type="project" value="TreeGrafter"/>
</dbReference>
<dbReference type="InterPro" id="IPR050238">
    <property type="entry name" value="DNA_Rep/Repair_Clamp_Loader"/>
</dbReference>
<dbReference type="Gene3D" id="3.40.50.300">
    <property type="entry name" value="P-loop containing nucleotide triphosphate hydrolases"/>
    <property type="match status" value="1"/>
</dbReference>
<keyword evidence="2" id="KW-0547">Nucleotide-binding</keyword>
<dbReference type="PANTHER" id="PTHR11669:SF20">
    <property type="entry name" value="REPLICATION FACTOR C SUBUNIT 4"/>
    <property type="match status" value="1"/>
</dbReference>
<dbReference type="GO" id="GO:0003677">
    <property type="term" value="F:DNA binding"/>
    <property type="evidence" value="ECO:0007669"/>
    <property type="project" value="InterPro"/>
</dbReference>
<dbReference type="Gene3D" id="1.10.8.60">
    <property type="match status" value="1"/>
</dbReference>
<keyword evidence="1" id="KW-0235">DNA replication</keyword>